<evidence type="ECO:0000256" key="8">
    <source>
        <dbReference type="SAM" id="MobiDB-lite"/>
    </source>
</evidence>
<feature type="domain" description="Transforming acidic coiled-coil-containing protein C-terminal" evidence="9">
    <location>
        <begin position="1159"/>
        <end position="1368"/>
    </location>
</feature>
<feature type="coiled-coil region" evidence="7">
    <location>
        <begin position="385"/>
        <end position="440"/>
    </location>
</feature>
<evidence type="ECO:0000256" key="7">
    <source>
        <dbReference type="SAM" id="Coils"/>
    </source>
</evidence>
<dbReference type="GeneID" id="117573656"/>
<dbReference type="GO" id="GO:0005856">
    <property type="term" value="C:cytoskeleton"/>
    <property type="evidence" value="ECO:0007669"/>
    <property type="project" value="UniProtKB-SubCell"/>
</dbReference>
<comment type="subcellular location">
    <subcellularLocation>
        <location evidence="1">Cytoplasm</location>
        <location evidence="1">Cytoskeleton</location>
    </subcellularLocation>
</comment>
<feature type="region of interest" description="Disordered" evidence="8">
    <location>
        <begin position="1084"/>
        <end position="1131"/>
    </location>
</feature>
<dbReference type="PANTHER" id="PTHR13924:SF10">
    <property type="entry name" value="TRANSFORMING ACIDIC COILED-COIL PROTEIN, ISOFORM K"/>
    <property type="match status" value="1"/>
</dbReference>
<evidence type="ECO:0000256" key="2">
    <source>
        <dbReference type="ARBA" id="ARBA00009423"/>
    </source>
</evidence>
<dbReference type="Proteomes" id="UP000515160">
    <property type="component" value="Chromosome 2R"/>
</dbReference>
<evidence type="ECO:0000256" key="5">
    <source>
        <dbReference type="ARBA" id="ARBA00023054"/>
    </source>
</evidence>
<feature type="coiled-coil region" evidence="7">
    <location>
        <begin position="1272"/>
        <end position="1342"/>
    </location>
</feature>
<dbReference type="CTD" id="40589"/>
<keyword evidence="10" id="KW-1185">Reference proteome</keyword>
<name>A0A6P8XIY1_DROAB</name>
<protein>
    <submittedName>
        <fullName evidence="11">Uncharacterized protein LOC117573656 isoform X1</fullName>
    </submittedName>
</protein>
<accession>A0A6P8XIY1</accession>
<keyword evidence="6" id="KW-0206">Cytoskeleton</keyword>
<evidence type="ECO:0000256" key="1">
    <source>
        <dbReference type="ARBA" id="ARBA00004245"/>
    </source>
</evidence>
<feature type="region of interest" description="Disordered" evidence="8">
    <location>
        <begin position="18"/>
        <end position="42"/>
    </location>
</feature>
<dbReference type="InterPro" id="IPR039915">
    <property type="entry name" value="TACC"/>
</dbReference>
<dbReference type="RefSeq" id="XP_034112869.2">
    <property type="nucleotide sequence ID" value="XM_034256978.2"/>
</dbReference>
<sequence length="1377" mass="155023">MDFLSNLIKRPSSIMLPIPETDSLTTNSASSETTSSPPPPPQVNLIMDRCNIDTELENLFDSAAKDLNSLGEQHNLLIDDVDKEPEVVSTPSSPRETIQQLLSEINVNLDQVTAHEMEHLQAMSLELSPLVVKASPRHNSMEQQKALAAAAVMRTASQPGTPTMPTISGDLFRQQDVETGIVKFVGLPEFDEAQIPELAPLRAEMETQLIENVNASTAKSSDRDYNSDSDVFAECLSMNSAKISAEHSDLEAYSSALNEVLENQLSNVTATTLENTLSSDQHSAALSHNDSCEPMDIDEIAETIEILNFSPEDQQFLQQQLQSIGMQPDRTNKEPQLDKVLEKQIQSEEQKVMQQVDQQDLENHQPLQNKLDAEQQHLDVNKPPLDDLENQLLVQQLNSEQYKKNDPIVEDLLTKVEPMLKQHDNQLLMQQMDIQQQEKNKPIIEDVLAKVEPLLKQHDNKIREQLLDNRQHELKLEQQLLEKNEEYQQESSQLRVEVPASPPIPTHRSKTLDELQEQMVLQQFDQPSEEIPSTVQQPATQITRQLESTLDAVEKKPMDQNDLSEQQAALALPVSDMKPLQLNMVDSSHEGNTTPTSPSFPIKEPEIPCHFPRSPHAPPEREEMPYLEQAVIEPSIEHQLHLSGAIAKFPLPIQVTVTQPSPEKPTEKQLSTTISMDNGSPMNETFNGKQSEFIESDPQQSHAVFGVPLGEAHHQQRRTFSLNDTTRQAEQPLEEQSLPLNATIAINGESPLNDTYALPLNAAKSRERQTFTISDLQQENQSENEQGIKKSPSPVVEEKLKSRLTFSLEQNASPAMEATEENIMGNEFEPMDVDISMRAEPASAPAPLSPPIPTHQTKQLSTSEDVQPREQLHETKSPPIPTHRPKELQRETHSPPIPTHKPHPQLKRPSIHEDVSPSTSAVVQPLPSISNATVLLEEQKLSAKEQLSASDEKDDVFVEHFGAISPISDDIFKAPQYSSSSFSKMAKGKSIEPAVSDSTKEQFYDAEFQDGANDNNIIFNSSDFDYLYTKGSNNAPIDRSSLLLKFDPLLGAPVPVNQSQHQQEQTLLNILSNNNNLARALSPTLEEHETSGSNQSFVIEPSAKTSKKSEGPGTHQELQIKPPVDRSKKHAKMSVDVIDNDCNKPFDNSNLNSEDKTNKYNNMDELEKKIKNEVTRSEDIEKKLKDAEQREEALVKRITDKDKTNTKLNGVIEAYEKAIAELIHDKEQLVQNHEREMQEVQTDRDSNYHHLTSLETTFSDLHVKYEKSKEMTSHLKQIEENLLDEKKKLQEKLRQQEQRYEQMKSHAMQQMEIANKKLATISKEHTDEVKKLKALLKKEEVSRISTAEQLQQKSRENADLLKICEELIYDKGQGGSS</sequence>
<keyword evidence="4" id="KW-0597">Phosphoprotein</keyword>
<dbReference type="Gene3D" id="1.20.5.1700">
    <property type="match status" value="1"/>
</dbReference>
<organism evidence="10 11">
    <name type="scientific">Drosophila albomicans</name>
    <name type="common">Fruit fly</name>
    <dbReference type="NCBI Taxonomy" id="7291"/>
    <lineage>
        <taxon>Eukaryota</taxon>
        <taxon>Metazoa</taxon>
        <taxon>Ecdysozoa</taxon>
        <taxon>Arthropoda</taxon>
        <taxon>Hexapoda</taxon>
        <taxon>Insecta</taxon>
        <taxon>Pterygota</taxon>
        <taxon>Neoptera</taxon>
        <taxon>Endopterygota</taxon>
        <taxon>Diptera</taxon>
        <taxon>Brachycera</taxon>
        <taxon>Muscomorpha</taxon>
        <taxon>Ephydroidea</taxon>
        <taxon>Drosophilidae</taxon>
        <taxon>Drosophila</taxon>
    </lineage>
</organism>
<proteinExistence type="inferred from homology"/>
<keyword evidence="3" id="KW-0963">Cytoplasm</keyword>
<dbReference type="GO" id="GO:0007097">
    <property type="term" value="P:nuclear migration"/>
    <property type="evidence" value="ECO:0007669"/>
    <property type="project" value="TreeGrafter"/>
</dbReference>
<comment type="similarity">
    <text evidence="2">Belongs to the TACC family.</text>
</comment>
<dbReference type="OrthoDB" id="10255048at2759"/>
<feature type="compositionally biased region" description="Low complexity" evidence="8">
    <location>
        <begin position="23"/>
        <end position="35"/>
    </location>
</feature>
<dbReference type="GO" id="GO:0005737">
    <property type="term" value="C:cytoplasm"/>
    <property type="evidence" value="ECO:0007669"/>
    <property type="project" value="TreeGrafter"/>
</dbReference>
<evidence type="ECO:0000256" key="4">
    <source>
        <dbReference type="ARBA" id="ARBA00022553"/>
    </source>
</evidence>
<feature type="compositionally biased region" description="Basic and acidic residues" evidence="8">
    <location>
        <begin position="866"/>
        <end position="876"/>
    </location>
</feature>
<dbReference type="PANTHER" id="PTHR13924">
    <property type="entry name" value="TRANSFORMING ACIDIC COILED-COIL CONTAINING PROTEIN 1/2"/>
    <property type="match status" value="1"/>
</dbReference>
<feature type="compositionally biased region" description="Basic and acidic residues" evidence="8">
    <location>
        <begin position="884"/>
        <end position="893"/>
    </location>
</feature>
<dbReference type="GO" id="GO:0007052">
    <property type="term" value="P:mitotic spindle organization"/>
    <property type="evidence" value="ECO:0007669"/>
    <property type="project" value="InterPro"/>
</dbReference>
<feature type="region of interest" description="Disordered" evidence="8">
    <location>
        <begin position="841"/>
        <end position="924"/>
    </location>
</feature>
<evidence type="ECO:0000256" key="6">
    <source>
        <dbReference type="ARBA" id="ARBA00023212"/>
    </source>
</evidence>
<dbReference type="InterPro" id="IPR007707">
    <property type="entry name" value="TACC_C"/>
</dbReference>
<feature type="coiled-coil region" evidence="7">
    <location>
        <begin position="470"/>
        <end position="497"/>
    </location>
</feature>
<gene>
    <name evidence="11" type="primary">LOC117573656</name>
</gene>
<feature type="compositionally biased region" description="Polar residues" evidence="8">
    <location>
        <begin position="854"/>
        <end position="865"/>
    </location>
</feature>
<evidence type="ECO:0000313" key="11">
    <source>
        <dbReference type="RefSeq" id="XP_034112869.2"/>
    </source>
</evidence>
<evidence type="ECO:0000256" key="3">
    <source>
        <dbReference type="ARBA" id="ARBA00022490"/>
    </source>
</evidence>
<keyword evidence="5 7" id="KW-0175">Coiled coil</keyword>
<feature type="coiled-coil region" evidence="7">
    <location>
        <begin position="1163"/>
        <end position="1243"/>
    </location>
</feature>
<evidence type="ECO:0000259" key="9">
    <source>
        <dbReference type="Pfam" id="PF05010"/>
    </source>
</evidence>
<reference evidence="11" key="1">
    <citation type="submission" date="2025-08" db="UniProtKB">
        <authorList>
            <consortium name="RefSeq"/>
        </authorList>
    </citation>
    <scope>IDENTIFICATION</scope>
    <source>
        <strain evidence="11">15112-1751.03</strain>
        <tissue evidence="11">Whole Adult</tissue>
    </source>
</reference>
<dbReference type="Pfam" id="PF05010">
    <property type="entry name" value="TACC_C"/>
    <property type="match status" value="1"/>
</dbReference>
<evidence type="ECO:0000313" key="10">
    <source>
        <dbReference type="Proteomes" id="UP000515160"/>
    </source>
</evidence>